<evidence type="ECO:0000256" key="2">
    <source>
        <dbReference type="SAM" id="MobiDB-lite"/>
    </source>
</evidence>
<keyword evidence="1" id="KW-0862">Zinc</keyword>
<dbReference type="AlphaFoldDB" id="A0AAV7HDS8"/>
<evidence type="ECO:0000256" key="1">
    <source>
        <dbReference type="PROSITE-ProRule" id="PRU00175"/>
    </source>
</evidence>
<evidence type="ECO:0000259" key="4">
    <source>
        <dbReference type="PROSITE" id="PS50089"/>
    </source>
</evidence>
<dbReference type="Pfam" id="PF13639">
    <property type="entry name" value="zf-RING_2"/>
    <property type="match status" value="1"/>
</dbReference>
<dbReference type="PANTHER" id="PTHR45676">
    <property type="entry name" value="RING-H2 FINGER PROTEIN ATL51-RELATED"/>
    <property type="match status" value="1"/>
</dbReference>
<dbReference type="Gene3D" id="3.30.40.10">
    <property type="entry name" value="Zinc/RING finger domain, C3HC4 (zinc finger)"/>
    <property type="match status" value="2"/>
</dbReference>
<keyword evidence="6" id="KW-1185">Reference proteome</keyword>
<feature type="domain" description="RING-type" evidence="4">
    <location>
        <begin position="76"/>
        <end position="118"/>
    </location>
</feature>
<keyword evidence="3" id="KW-0812">Transmembrane</keyword>
<dbReference type="InterPro" id="IPR001841">
    <property type="entry name" value="Znf_RING"/>
</dbReference>
<reference evidence="5 6" key="1">
    <citation type="journal article" date="2021" name="Hortic Res">
        <title>Chromosome-scale assembly of the Dendrobium chrysotoxum genome enhances the understanding of orchid evolution.</title>
        <authorList>
            <person name="Zhang Y."/>
            <person name="Zhang G.Q."/>
            <person name="Zhang D."/>
            <person name="Liu X.D."/>
            <person name="Xu X.Y."/>
            <person name="Sun W.H."/>
            <person name="Yu X."/>
            <person name="Zhu X."/>
            <person name="Wang Z.W."/>
            <person name="Zhao X."/>
            <person name="Zhong W.Y."/>
            <person name="Chen H."/>
            <person name="Yin W.L."/>
            <person name="Huang T."/>
            <person name="Niu S.C."/>
            <person name="Liu Z.J."/>
        </authorList>
    </citation>
    <scope>NUCLEOTIDE SEQUENCE [LARGE SCALE GENOMIC DNA]</scope>
    <source>
        <strain evidence="5">Lindl</strain>
    </source>
</reference>
<dbReference type="EMBL" id="JAGFBR010000006">
    <property type="protein sequence ID" value="KAH0465904.1"/>
    <property type="molecule type" value="Genomic_DNA"/>
</dbReference>
<dbReference type="InterPro" id="IPR013083">
    <property type="entry name" value="Znf_RING/FYVE/PHD"/>
</dbReference>
<evidence type="ECO:0000313" key="5">
    <source>
        <dbReference type="EMBL" id="KAH0465904.1"/>
    </source>
</evidence>
<feature type="compositionally biased region" description="Low complexity" evidence="2">
    <location>
        <begin position="220"/>
        <end position="236"/>
    </location>
</feature>
<feature type="transmembrane region" description="Helical" evidence="3">
    <location>
        <begin position="6"/>
        <end position="31"/>
    </location>
</feature>
<feature type="region of interest" description="Disordered" evidence="2">
    <location>
        <begin position="220"/>
        <end position="243"/>
    </location>
</feature>
<dbReference type="PROSITE" id="PS50089">
    <property type="entry name" value="ZF_RING_2"/>
    <property type="match status" value="1"/>
</dbReference>
<comment type="caution">
    <text evidence="5">The sequence shown here is derived from an EMBL/GenBank/DDBJ whole genome shotgun (WGS) entry which is preliminary data.</text>
</comment>
<feature type="transmembrane region" description="Helical" evidence="3">
    <location>
        <begin position="150"/>
        <end position="169"/>
    </location>
</feature>
<proteinExistence type="predicted"/>
<dbReference type="Proteomes" id="UP000775213">
    <property type="component" value="Unassembled WGS sequence"/>
</dbReference>
<evidence type="ECO:0000313" key="6">
    <source>
        <dbReference type="Proteomes" id="UP000775213"/>
    </source>
</evidence>
<keyword evidence="3" id="KW-1133">Transmembrane helix</keyword>
<keyword evidence="1" id="KW-0479">Metal-binding</keyword>
<dbReference type="GO" id="GO:0008270">
    <property type="term" value="F:zinc ion binding"/>
    <property type="evidence" value="ECO:0007669"/>
    <property type="project" value="UniProtKB-KW"/>
</dbReference>
<keyword evidence="1" id="KW-0863">Zinc-finger</keyword>
<gene>
    <name evidence="5" type="ORF">IEQ34_006007</name>
</gene>
<protein>
    <recommendedName>
        <fullName evidence="4">RING-type domain-containing protein</fullName>
    </recommendedName>
</protein>
<evidence type="ECO:0000256" key="3">
    <source>
        <dbReference type="SAM" id="Phobius"/>
    </source>
</evidence>
<name>A0AAV7HDS8_DENCH</name>
<dbReference type="PANTHER" id="PTHR45676:SF41">
    <property type="entry name" value="RING-H2 FINGER PROTEIN ATL66"/>
    <property type="match status" value="1"/>
</dbReference>
<sequence length="314" mass="34962">MEGSYLLYSFIIGVLAAFTITAMYFCIIFILRHRCRFAGAGQSPVIDDIENQSRITFQFQNGKEEVLAGDDGDQMCAVCLSEFADGENIRLLPECKHCFHVNCIDKWLQSHSSCPVCRARAVIVTGDDKETVRGADVYCGEEGRRVWAAAWFWQSALIICVLLSLVFVFDLDDVEVMMSNIQKYINVYARWPNAGGRAGSEREFGQRGREWGRVGRQAASANSGSAGASGAGRARVGQGGQAFKQPNGKGDCLAGGDGDRICAVWLSEFNDDDDIRLWLECKHYFHVKCIDMWLQSHCTEPRLWRTEIPASPMG</sequence>
<dbReference type="SUPFAM" id="SSF57850">
    <property type="entry name" value="RING/U-box"/>
    <property type="match status" value="2"/>
</dbReference>
<dbReference type="SMART" id="SM00184">
    <property type="entry name" value="RING"/>
    <property type="match status" value="2"/>
</dbReference>
<dbReference type="CDD" id="cd16461">
    <property type="entry name" value="RING-H2_EL5-like"/>
    <property type="match status" value="1"/>
</dbReference>
<keyword evidence="3" id="KW-0472">Membrane</keyword>
<organism evidence="5 6">
    <name type="scientific">Dendrobium chrysotoxum</name>
    <name type="common">Orchid</name>
    <dbReference type="NCBI Taxonomy" id="161865"/>
    <lineage>
        <taxon>Eukaryota</taxon>
        <taxon>Viridiplantae</taxon>
        <taxon>Streptophyta</taxon>
        <taxon>Embryophyta</taxon>
        <taxon>Tracheophyta</taxon>
        <taxon>Spermatophyta</taxon>
        <taxon>Magnoliopsida</taxon>
        <taxon>Liliopsida</taxon>
        <taxon>Asparagales</taxon>
        <taxon>Orchidaceae</taxon>
        <taxon>Epidendroideae</taxon>
        <taxon>Malaxideae</taxon>
        <taxon>Dendrobiinae</taxon>
        <taxon>Dendrobium</taxon>
    </lineage>
</organism>
<accession>A0AAV7HDS8</accession>